<feature type="compositionally biased region" description="Basic and acidic residues" evidence="1">
    <location>
        <begin position="19"/>
        <end position="28"/>
    </location>
</feature>
<dbReference type="EMBL" id="SRQM01000386">
    <property type="protein sequence ID" value="KAG6111433.1"/>
    <property type="molecule type" value="Genomic_DNA"/>
</dbReference>
<reference evidence="2 3" key="1">
    <citation type="journal article" date="2020" name="bioRxiv">
        <title>Whole genome comparisons of ergot fungi reveals the divergence and evolution of species within the genus Claviceps are the result of varying mechanisms driving genome evolution and host range expansion.</title>
        <authorList>
            <person name="Wyka S.A."/>
            <person name="Mondo S.J."/>
            <person name="Liu M."/>
            <person name="Dettman J."/>
            <person name="Nalam V."/>
            <person name="Broders K.D."/>
        </authorList>
    </citation>
    <scope>NUCLEOTIDE SEQUENCE [LARGE SCALE GENOMIC DNA]</scope>
    <source>
        <strain evidence="2 3">LM576</strain>
    </source>
</reference>
<evidence type="ECO:0000256" key="1">
    <source>
        <dbReference type="SAM" id="MobiDB-lite"/>
    </source>
</evidence>
<proteinExistence type="predicted"/>
<keyword evidence="3" id="KW-1185">Reference proteome</keyword>
<dbReference type="AlphaFoldDB" id="A0A9P7PY21"/>
<evidence type="ECO:0000313" key="2">
    <source>
        <dbReference type="EMBL" id="KAG6111433.1"/>
    </source>
</evidence>
<accession>A0A9P7PY21</accession>
<feature type="region of interest" description="Disordered" evidence="1">
    <location>
        <begin position="1"/>
        <end position="40"/>
    </location>
</feature>
<organism evidence="2 3">
    <name type="scientific">Claviceps humidiphila</name>
    <dbReference type="NCBI Taxonomy" id="1294629"/>
    <lineage>
        <taxon>Eukaryota</taxon>
        <taxon>Fungi</taxon>
        <taxon>Dikarya</taxon>
        <taxon>Ascomycota</taxon>
        <taxon>Pezizomycotina</taxon>
        <taxon>Sordariomycetes</taxon>
        <taxon>Hypocreomycetidae</taxon>
        <taxon>Hypocreales</taxon>
        <taxon>Clavicipitaceae</taxon>
        <taxon>Claviceps</taxon>
    </lineage>
</organism>
<evidence type="ECO:0000313" key="3">
    <source>
        <dbReference type="Proteomes" id="UP000732380"/>
    </source>
</evidence>
<name>A0A9P7PY21_9HYPO</name>
<protein>
    <submittedName>
        <fullName evidence="2">Uncharacterized protein</fullName>
    </submittedName>
</protein>
<gene>
    <name evidence="2" type="ORF">E4U13_004833</name>
</gene>
<dbReference type="Proteomes" id="UP000732380">
    <property type="component" value="Unassembled WGS sequence"/>
</dbReference>
<sequence length="177" mass="19659">MSNATVDCPMKRQKALSDATREKFEAGHSTHAHGRQPSPRLRSLKPILTMLSRRPFVAKSSESCFNQWIVLSVNLKQSARVSATFQTVGARFRRASSLQYMSPSWPEVVRLTGNNSQFFRRLDPSGQAHTLGCLGCSSLDSPKTGKSLELFFSLNDNRWNMVIDLILAAVTPSTDDA</sequence>
<comment type="caution">
    <text evidence="2">The sequence shown here is derived from an EMBL/GenBank/DDBJ whole genome shotgun (WGS) entry which is preliminary data.</text>
</comment>